<feature type="domain" description="tRNA/rRNA methyltransferase SpoU type" evidence="6">
    <location>
        <begin position="6"/>
        <end position="156"/>
    </location>
</feature>
<accession>C0QKR3</accession>
<dbReference type="STRING" id="177437.HRM2_30700"/>
<dbReference type="GO" id="GO:0003723">
    <property type="term" value="F:RNA binding"/>
    <property type="evidence" value="ECO:0007669"/>
    <property type="project" value="InterPro"/>
</dbReference>
<dbReference type="NCBIfam" id="TIGR00050">
    <property type="entry name" value="rRNA_methyl_1"/>
    <property type="match status" value="1"/>
</dbReference>
<dbReference type="GO" id="GO:0160206">
    <property type="term" value="F:tRNA (cytidine(32)/uridine(32)-2'-O)-methyltransferase activity"/>
    <property type="evidence" value="ECO:0007669"/>
    <property type="project" value="UniProtKB-EC"/>
</dbReference>
<comment type="function">
    <text evidence="5">Catalyzes the formation of 2'O-methylated cytidine (Cm32) or 2'O-methylated uridine (Um32) at position 32 in tRNA.</text>
</comment>
<dbReference type="PIRSF" id="PIRSF004808">
    <property type="entry name" value="LasT"/>
    <property type="match status" value="1"/>
</dbReference>
<dbReference type="InterPro" id="IPR029028">
    <property type="entry name" value="Alpha/beta_knot_MTases"/>
</dbReference>
<dbReference type="PANTHER" id="PTHR42786">
    <property type="entry name" value="TRNA/RRNA METHYLTRANSFERASE"/>
    <property type="match status" value="1"/>
</dbReference>
<evidence type="ECO:0000256" key="4">
    <source>
        <dbReference type="ARBA" id="ARBA00022691"/>
    </source>
</evidence>
<evidence type="ECO:0000313" key="7">
    <source>
        <dbReference type="EMBL" id="ACN16153.1"/>
    </source>
</evidence>
<dbReference type="KEGG" id="dat:HRM2_30700"/>
<gene>
    <name evidence="7" type="primary">trmH2</name>
    <name evidence="5" type="synonym">trmJ</name>
    <name evidence="7" type="ordered locus">HRM2_30700</name>
</gene>
<comment type="subunit">
    <text evidence="5">Homodimer.</text>
</comment>
<dbReference type="InterPro" id="IPR004384">
    <property type="entry name" value="RNA_MeTrfase_TrmJ/LasT"/>
</dbReference>
<dbReference type="CDD" id="cd18093">
    <property type="entry name" value="SpoU-like_TrmJ"/>
    <property type="match status" value="1"/>
</dbReference>
<comment type="catalytic activity">
    <reaction evidence="5">
        <text>cytidine(32) in tRNA + S-adenosyl-L-methionine = 2'-O-methylcytidine(32) in tRNA + S-adenosyl-L-homocysteine + H(+)</text>
        <dbReference type="Rhea" id="RHEA:42932"/>
        <dbReference type="Rhea" id="RHEA-COMP:10288"/>
        <dbReference type="Rhea" id="RHEA-COMP:10289"/>
        <dbReference type="ChEBI" id="CHEBI:15378"/>
        <dbReference type="ChEBI" id="CHEBI:57856"/>
        <dbReference type="ChEBI" id="CHEBI:59789"/>
        <dbReference type="ChEBI" id="CHEBI:74495"/>
        <dbReference type="ChEBI" id="CHEBI:82748"/>
        <dbReference type="EC" id="2.1.1.200"/>
    </reaction>
</comment>
<name>C0QKR3_DESAH</name>
<dbReference type="Proteomes" id="UP000000442">
    <property type="component" value="Chromosome"/>
</dbReference>
<keyword evidence="3 7" id="KW-0808">Transferase</keyword>
<evidence type="ECO:0000256" key="2">
    <source>
        <dbReference type="ARBA" id="ARBA00022603"/>
    </source>
</evidence>
<comment type="similarity">
    <text evidence="1">Belongs to the class IV-like SAM-binding methyltransferase superfamily. RNA methyltransferase TrmH family.</text>
</comment>
<dbReference type="AlphaFoldDB" id="C0QKR3"/>
<evidence type="ECO:0000313" key="8">
    <source>
        <dbReference type="Proteomes" id="UP000000442"/>
    </source>
</evidence>
<dbReference type="EC" id="2.1.1.200" evidence="5"/>
<comment type="catalytic activity">
    <reaction evidence="5">
        <text>uridine(32) in tRNA + S-adenosyl-L-methionine = 2'-O-methyluridine(32) in tRNA + S-adenosyl-L-homocysteine + H(+)</text>
        <dbReference type="Rhea" id="RHEA:42936"/>
        <dbReference type="Rhea" id="RHEA-COMP:10107"/>
        <dbReference type="Rhea" id="RHEA-COMP:10290"/>
        <dbReference type="ChEBI" id="CHEBI:15378"/>
        <dbReference type="ChEBI" id="CHEBI:57856"/>
        <dbReference type="ChEBI" id="CHEBI:59789"/>
        <dbReference type="ChEBI" id="CHEBI:65315"/>
        <dbReference type="ChEBI" id="CHEBI:74478"/>
        <dbReference type="EC" id="2.1.1.200"/>
    </reaction>
</comment>
<dbReference type="SUPFAM" id="SSF75217">
    <property type="entry name" value="alpha/beta knot"/>
    <property type="match status" value="1"/>
</dbReference>
<protein>
    <recommendedName>
        <fullName evidence="5">tRNA (cytidine/uridine-2'-O-)-methyltransferase TrmJ</fullName>
        <ecNumber evidence="5">2.1.1.200</ecNumber>
    </recommendedName>
    <alternativeName>
        <fullName evidence="5">tRNA (cytidine(32)/uridine(32)-2'-O)-methyltransferase</fullName>
    </alternativeName>
    <alternativeName>
        <fullName evidence="5">tRNA Cm32/Um32 methyltransferase</fullName>
    </alternativeName>
</protein>
<evidence type="ECO:0000256" key="3">
    <source>
        <dbReference type="ARBA" id="ARBA00022679"/>
    </source>
</evidence>
<sequence>MKKQQITVVLVEPQGPLNIGSVCRAMMNFGFSQLCLVNPCTTFNNLDARKMALSALPILEKAVVVDTLAQALKNCHLAFGTTRRFGKYRQDFLSPEDFGRTLAEEPDTNQCALVMGREDHGLYTSELELCQRFVTIPTENAYGSMNLSHATALLLYQASMALGRTIPLNTGSTPPATSHELAGMYDHMTKSLCDIDFLNTQNPDHLLRTFRRIFGRAGLDRREVAIIRGLMGRIDWTESERKKHLKE</sequence>
<dbReference type="Gene3D" id="3.40.1280.10">
    <property type="match status" value="1"/>
</dbReference>
<evidence type="ECO:0000256" key="5">
    <source>
        <dbReference type="RuleBase" id="RU362024"/>
    </source>
</evidence>
<dbReference type="GO" id="GO:0005829">
    <property type="term" value="C:cytosol"/>
    <property type="evidence" value="ECO:0007669"/>
    <property type="project" value="TreeGrafter"/>
</dbReference>
<dbReference type="eggNOG" id="COG0565">
    <property type="taxonomic scope" value="Bacteria"/>
</dbReference>
<organism evidence="7 8">
    <name type="scientific">Desulforapulum autotrophicum (strain ATCC 43914 / DSM 3382 / VKM B-1955 / HRM2)</name>
    <name type="common">Desulfobacterium autotrophicum</name>
    <dbReference type="NCBI Taxonomy" id="177437"/>
    <lineage>
        <taxon>Bacteria</taxon>
        <taxon>Pseudomonadati</taxon>
        <taxon>Thermodesulfobacteriota</taxon>
        <taxon>Desulfobacteria</taxon>
        <taxon>Desulfobacterales</taxon>
        <taxon>Desulfobacteraceae</taxon>
        <taxon>Desulforapulum</taxon>
    </lineage>
</organism>
<dbReference type="GO" id="GO:0002128">
    <property type="term" value="P:tRNA nucleoside ribose methylation"/>
    <property type="evidence" value="ECO:0007669"/>
    <property type="project" value="TreeGrafter"/>
</dbReference>
<dbReference type="InterPro" id="IPR001537">
    <property type="entry name" value="SpoU_MeTrfase"/>
</dbReference>
<dbReference type="RefSeq" id="WP_015904915.1">
    <property type="nucleotide sequence ID" value="NC_012108.1"/>
</dbReference>
<evidence type="ECO:0000256" key="1">
    <source>
        <dbReference type="ARBA" id="ARBA00007228"/>
    </source>
</evidence>
<dbReference type="InterPro" id="IPR029026">
    <property type="entry name" value="tRNA_m1G_MTases_N"/>
</dbReference>
<keyword evidence="2 5" id="KW-0489">Methyltransferase</keyword>
<dbReference type="EMBL" id="CP001087">
    <property type="protein sequence ID" value="ACN16153.1"/>
    <property type="molecule type" value="Genomic_DNA"/>
</dbReference>
<keyword evidence="4 5" id="KW-0949">S-adenosyl-L-methionine</keyword>
<keyword evidence="5" id="KW-0819">tRNA processing</keyword>
<dbReference type="PANTHER" id="PTHR42786:SF2">
    <property type="entry name" value="TRNA (CYTIDINE_URIDINE-2'-O-)-METHYLTRANSFERASE TRMJ"/>
    <property type="match status" value="1"/>
</dbReference>
<comment type="subcellular location">
    <subcellularLocation>
        <location evidence="5">Cytoplasm</location>
    </subcellularLocation>
</comment>
<dbReference type="Pfam" id="PF00588">
    <property type="entry name" value="SpoU_methylase"/>
    <property type="match status" value="1"/>
</dbReference>
<keyword evidence="5" id="KW-0963">Cytoplasm</keyword>
<evidence type="ECO:0000259" key="6">
    <source>
        <dbReference type="Pfam" id="PF00588"/>
    </source>
</evidence>
<keyword evidence="8" id="KW-1185">Reference proteome</keyword>
<dbReference type="HOGENOM" id="CLU_056931_0_0_7"/>
<dbReference type="GO" id="GO:0106339">
    <property type="term" value="F:tRNA (cytidine(32)-2'-O)-methyltransferase activity"/>
    <property type="evidence" value="ECO:0007669"/>
    <property type="project" value="RHEA"/>
</dbReference>
<dbReference type="OrthoDB" id="9806346at2"/>
<reference evidence="7 8" key="1">
    <citation type="journal article" date="2009" name="Environ. Microbiol.">
        <title>Genome sequence of Desulfobacterium autotrophicum HRM2, a marine sulfate reducer oxidizing organic carbon completely to carbon dioxide.</title>
        <authorList>
            <person name="Strittmatter A.W."/>
            <person name="Liesegang H."/>
            <person name="Rabus R."/>
            <person name="Decker I."/>
            <person name="Amann J."/>
            <person name="Andres S."/>
            <person name="Henne A."/>
            <person name="Fricke W.F."/>
            <person name="Martinez-Arias R."/>
            <person name="Bartels D."/>
            <person name="Goesmann A."/>
            <person name="Krause L."/>
            <person name="Puehler A."/>
            <person name="Klenk H.P."/>
            <person name="Richter M."/>
            <person name="Schuler M."/>
            <person name="Gloeckner F.O."/>
            <person name="Meyerdierks A."/>
            <person name="Gottschalk G."/>
            <person name="Amann R."/>
        </authorList>
    </citation>
    <scope>NUCLEOTIDE SEQUENCE [LARGE SCALE GENOMIC DNA]</scope>
    <source>
        <strain evidence="8">ATCC 43914 / DSM 3382 / HRM2</strain>
    </source>
</reference>
<proteinExistence type="inferred from homology"/>
<dbReference type="Gene3D" id="1.10.8.590">
    <property type="match status" value="1"/>
</dbReference>